<keyword evidence="4 7" id="KW-0812">Transmembrane</keyword>
<dbReference type="STRING" id="1121939.L861_13870"/>
<evidence type="ECO:0000256" key="6">
    <source>
        <dbReference type="ARBA" id="ARBA00023136"/>
    </source>
</evidence>
<organism evidence="9 10">
    <name type="scientific">Litchfieldella anticariensis (strain DSM 16096 / CECT 5854 / CIP 108499 / LMG 22089 / FP35)</name>
    <name type="common">Halomonas anticariensis</name>
    <dbReference type="NCBI Taxonomy" id="1121939"/>
    <lineage>
        <taxon>Bacteria</taxon>
        <taxon>Pseudomonadati</taxon>
        <taxon>Pseudomonadota</taxon>
        <taxon>Gammaproteobacteria</taxon>
        <taxon>Oceanospirillales</taxon>
        <taxon>Halomonadaceae</taxon>
        <taxon>Litchfieldella</taxon>
    </lineage>
</organism>
<dbReference type="OrthoDB" id="9796052at2"/>
<name>S2KDU1_LITA3</name>
<feature type="transmembrane region" description="Helical" evidence="7">
    <location>
        <begin position="241"/>
        <end position="261"/>
    </location>
</feature>
<proteinExistence type="inferred from homology"/>
<sequence length="428" mass="44620">MAGIALLSCFFVLISIGVPIAYAMLGTAFFVLFVFEPGLPTIIVPQKFYGGADNYILLCIPFFMLAGELMGLTPLFDRLMKFSNAMVGHIRGGLSHVNIVVSMLFAGISGAASADTSAVGSMMIPAMVKQGYTKSYATAVTVISSVIGVIIPPSGIMIVAALATGTSVSSVFLGGVIPGIVAGSSLLIVSLIYGFTKGFPKSAEMNWRERGRAFWFGMPGLGIPIVIIGGILGGLVTPTEAANLAVVYAIIVGALLIKGIPPLRELYQSLITVVTRLSAIMICLGASMVLAWFFAIAGVPEIVAGAIMTVTDNPYGVMALMLISYLIVGTFLDPLPAILIFSPIFQPIASSFGISDVHFTVVMVMGLSIGLATPPVGSCIFVGSAISGLSVDKFVKDLLPFIAAMAAALVVVAFVPSLVEWLPKFAQS</sequence>
<feature type="transmembrane region" description="Helical" evidence="7">
    <location>
        <begin position="213"/>
        <end position="235"/>
    </location>
</feature>
<dbReference type="Proteomes" id="UP000014463">
    <property type="component" value="Unassembled WGS sequence"/>
</dbReference>
<dbReference type="InterPro" id="IPR010656">
    <property type="entry name" value="DctM"/>
</dbReference>
<evidence type="ECO:0000313" key="9">
    <source>
        <dbReference type="EMBL" id="EPC00357.1"/>
    </source>
</evidence>
<evidence type="ECO:0000259" key="8">
    <source>
        <dbReference type="Pfam" id="PF06808"/>
    </source>
</evidence>
<feature type="transmembrane region" description="Helical" evidence="7">
    <location>
        <begin position="315"/>
        <end position="345"/>
    </location>
</feature>
<dbReference type="RefSeq" id="WP_016418625.1">
    <property type="nucleotide sequence ID" value="NZ_AUAB01000047.1"/>
</dbReference>
<protein>
    <recommendedName>
        <fullName evidence="7">TRAP transporter large permease protein</fullName>
    </recommendedName>
</protein>
<keyword evidence="6 7" id="KW-0472">Membrane</keyword>
<comment type="function">
    <text evidence="7">Part of the tripartite ATP-independent periplasmic (TRAP) transport system.</text>
</comment>
<dbReference type="NCBIfam" id="TIGR00786">
    <property type="entry name" value="dctM"/>
    <property type="match status" value="1"/>
</dbReference>
<feature type="transmembrane region" description="Helical" evidence="7">
    <location>
        <begin position="55"/>
        <end position="76"/>
    </location>
</feature>
<keyword evidence="10" id="KW-1185">Reference proteome</keyword>
<keyword evidence="2" id="KW-1003">Cell membrane</keyword>
<comment type="subunit">
    <text evidence="7">The complex comprises the extracytoplasmic solute receptor protein and the two transmembrane proteins.</text>
</comment>
<evidence type="ECO:0000256" key="5">
    <source>
        <dbReference type="ARBA" id="ARBA00022989"/>
    </source>
</evidence>
<dbReference type="eggNOG" id="COG1593">
    <property type="taxonomic scope" value="Bacteria"/>
</dbReference>
<keyword evidence="3 7" id="KW-0997">Cell inner membrane</keyword>
<dbReference type="GO" id="GO:0005886">
    <property type="term" value="C:plasma membrane"/>
    <property type="evidence" value="ECO:0007669"/>
    <property type="project" value="UniProtKB-SubCell"/>
</dbReference>
<feature type="transmembrane region" description="Helical" evidence="7">
    <location>
        <begin position="273"/>
        <end position="295"/>
    </location>
</feature>
<comment type="similarity">
    <text evidence="7">Belongs to the TRAP transporter large permease family.</text>
</comment>
<dbReference type="EMBL" id="ASTJ01000041">
    <property type="protein sequence ID" value="EPC00357.1"/>
    <property type="molecule type" value="Genomic_DNA"/>
</dbReference>
<comment type="caution">
    <text evidence="7">Lacks conserved residue(s) required for the propagation of feature annotation.</text>
</comment>
<dbReference type="PANTHER" id="PTHR33362:SF2">
    <property type="entry name" value="TRAP TRANSPORTER LARGE PERMEASE PROTEIN"/>
    <property type="match status" value="1"/>
</dbReference>
<comment type="caution">
    <text evidence="9">The sequence shown here is derived from an EMBL/GenBank/DDBJ whole genome shotgun (WGS) entry which is preliminary data.</text>
</comment>
<dbReference type="InterPro" id="IPR004681">
    <property type="entry name" value="TRAP_DctM"/>
</dbReference>
<evidence type="ECO:0000313" key="10">
    <source>
        <dbReference type="Proteomes" id="UP000014463"/>
    </source>
</evidence>
<dbReference type="AlphaFoldDB" id="S2KDU1"/>
<feature type="transmembrane region" description="Helical" evidence="7">
    <location>
        <begin position="357"/>
        <end position="386"/>
    </location>
</feature>
<keyword evidence="7" id="KW-0813">Transport</keyword>
<comment type="subcellular location">
    <subcellularLocation>
        <location evidence="1 7">Cell inner membrane</location>
        <topology evidence="1 7">Multi-pass membrane protein</topology>
    </subcellularLocation>
</comment>
<accession>S2KDU1</accession>
<feature type="transmembrane region" description="Helical" evidence="7">
    <location>
        <begin position="169"/>
        <end position="193"/>
    </location>
</feature>
<dbReference type="PANTHER" id="PTHR33362">
    <property type="entry name" value="SIALIC ACID TRAP TRANSPORTER PERMEASE PROTEIN SIAT-RELATED"/>
    <property type="match status" value="1"/>
</dbReference>
<feature type="transmembrane region" description="Helical" evidence="7">
    <location>
        <begin position="7"/>
        <end position="35"/>
    </location>
</feature>
<reference evidence="9 10" key="1">
    <citation type="journal article" date="2013" name="Genome Announc.">
        <title>Draft genome sequence of the moderately halophilic gammaproteobacterium Halomonas anticariensis FP35.</title>
        <authorList>
            <person name="Tahrioui A."/>
            <person name="Quesada E."/>
            <person name="Llamas I."/>
        </authorList>
    </citation>
    <scope>NUCLEOTIDE SEQUENCE [LARGE SCALE GENOMIC DNA]</scope>
    <source>
        <strain evidence="10">DSM 16096 / CECT 5854 / LMG 22089 / FP35</strain>
    </source>
</reference>
<dbReference type="PIRSF" id="PIRSF006066">
    <property type="entry name" value="HI0050"/>
    <property type="match status" value="1"/>
</dbReference>
<evidence type="ECO:0000256" key="2">
    <source>
        <dbReference type="ARBA" id="ARBA00022475"/>
    </source>
</evidence>
<evidence type="ECO:0000256" key="1">
    <source>
        <dbReference type="ARBA" id="ARBA00004429"/>
    </source>
</evidence>
<keyword evidence="5 7" id="KW-1133">Transmembrane helix</keyword>
<gene>
    <name evidence="9" type="ORF">L861_13870</name>
</gene>
<dbReference type="Pfam" id="PF06808">
    <property type="entry name" value="DctM"/>
    <property type="match status" value="1"/>
</dbReference>
<dbReference type="PATRIC" id="fig|1121939.11.peg.4116"/>
<feature type="transmembrane region" description="Helical" evidence="7">
    <location>
        <begin position="136"/>
        <end position="163"/>
    </location>
</feature>
<feature type="domain" description="TRAP C4-dicarboxylate transport system permease DctM subunit" evidence="8">
    <location>
        <begin position="8"/>
        <end position="417"/>
    </location>
</feature>
<evidence type="ECO:0000256" key="7">
    <source>
        <dbReference type="RuleBase" id="RU369079"/>
    </source>
</evidence>
<feature type="transmembrane region" description="Helical" evidence="7">
    <location>
        <begin position="398"/>
        <end position="419"/>
    </location>
</feature>
<dbReference type="GO" id="GO:0022857">
    <property type="term" value="F:transmembrane transporter activity"/>
    <property type="evidence" value="ECO:0007669"/>
    <property type="project" value="UniProtKB-UniRule"/>
</dbReference>
<evidence type="ECO:0000256" key="3">
    <source>
        <dbReference type="ARBA" id="ARBA00022519"/>
    </source>
</evidence>
<evidence type="ECO:0000256" key="4">
    <source>
        <dbReference type="ARBA" id="ARBA00022692"/>
    </source>
</evidence>